<evidence type="ECO:0000313" key="5">
    <source>
        <dbReference type="Proteomes" id="UP001527099"/>
    </source>
</evidence>
<organism evidence="4 5">
    <name type="scientific">Paenibacillus alginolyticus</name>
    <dbReference type="NCBI Taxonomy" id="59839"/>
    <lineage>
        <taxon>Bacteria</taxon>
        <taxon>Bacillati</taxon>
        <taxon>Bacillota</taxon>
        <taxon>Bacilli</taxon>
        <taxon>Bacillales</taxon>
        <taxon>Paenibacillaceae</taxon>
        <taxon>Paenibacillus</taxon>
    </lineage>
</organism>
<dbReference type="RefSeq" id="WP_268618061.1">
    <property type="nucleotide sequence ID" value="NZ_JAMDMX010000133.1"/>
</dbReference>
<keyword evidence="2" id="KW-0520">NAD</keyword>
<evidence type="ECO:0000313" key="4">
    <source>
        <dbReference type="EMBL" id="MCY9697254.1"/>
    </source>
</evidence>
<dbReference type="PANTHER" id="PTHR10996">
    <property type="entry name" value="2-HYDROXYACID DEHYDROGENASE-RELATED"/>
    <property type="match status" value="1"/>
</dbReference>
<evidence type="ECO:0000256" key="2">
    <source>
        <dbReference type="ARBA" id="ARBA00023027"/>
    </source>
</evidence>
<comment type="caution">
    <text evidence="4">The sequence shown here is derived from an EMBL/GenBank/DDBJ whole genome shotgun (WGS) entry which is preliminary data.</text>
</comment>
<proteinExistence type="predicted"/>
<dbReference type="InterPro" id="IPR006140">
    <property type="entry name" value="D-isomer_DH_NAD-bd"/>
</dbReference>
<accession>A0ABT4GMK3</accession>
<dbReference type="InterPro" id="IPR036291">
    <property type="entry name" value="NAD(P)-bd_dom_sf"/>
</dbReference>
<reference evidence="4 5" key="1">
    <citation type="submission" date="2022-05" db="EMBL/GenBank/DDBJ databases">
        <title>Genome Sequencing of Bee-Associated Microbes.</title>
        <authorList>
            <person name="Dunlap C."/>
        </authorList>
    </citation>
    <scope>NUCLEOTIDE SEQUENCE [LARGE SCALE GENOMIC DNA]</scope>
    <source>
        <strain evidence="4 5">NRRL B-14421</strain>
    </source>
</reference>
<evidence type="ECO:0000259" key="3">
    <source>
        <dbReference type="Pfam" id="PF02826"/>
    </source>
</evidence>
<feature type="domain" description="D-isomer specific 2-hydroxyacid dehydrogenase NAD-binding" evidence="3">
    <location>
        <begin position="160"/>
        <end position="319"/>
    </location>
</feature>
<dbReference type="PANTHER" id="PTHR10996:SF178">
    <property type="entry name" value="2-HYDROXYACID DEHYDROGENASE YGL185C-RELATED"/>
    <property type="match status" value="1"/>
</dbReference>
<keyword evidence="5" id="KW-1185">Reference proteome</keyword>
<evidence type="ECO:0000256" key="1">
    <source>
        <dbReference type="ARBA" id="ARBA00023002"/>
    </source>
</evidence>
<dbReference type="Proteomes" id="UP001527099">
    <property type="component" value="Unassembled WGS sequence"/>
</dbReference>
<dbReference type="SUPFAM" id="SSF51735">
    <property type="entry name" value="NAD(P)-binding Rossmann-fold domains"/>
    <property type="match status" value="1"/>
</dbReference>
<name>A0ABT4GMK3_9BACL</name>
<keyword evidence="1" id="KW-0560">Oxidoreductase</keyword>
<dbReference type="Gene3D" id="3.40.50.720">
    <property type="entry name" value="NAD(P)-binding Rossmann-like Domain"/>
    <property type="match status" value="2"/>
</dbReference>
<dbReference type="InterPro" id="IPR050223">
    <property type="entry name" value="D-isomer_2-hydroxyacid_DH"/>
</dbReference>
<sequence length="344" mass="38326">MRSVIIVHPSFDATWPWTADHFHTLWKAQGSTEFIRVAPDELKPLGELVPEPDSVTRLVSLNVAVTSDCLRSFSSLKEAVITINSYGSSLADEQLDILKDAGVTMYTHPSEGYWGQSVSEFGLALTLCGLRRIPQMHHDIMTSLQPWHYEPENCVGTPKTRGEQFGDDPNFTNGTVEGKRVRIVGAGNIASRYASFVSMLGADVAAWDPFATEPSFHRAGARKEWHLSHLIQDAEIFVPMLPLTEKTTGLITSEHIHSLPKGCLVVLVTRAEICDMKAIRERILKNEISLAADVFDIEPLPLNDSLLGRHNVVHTPHNAGRTVQANQRWAEKLVEQFLPLSQYE</sequence>
<dbReference type="EMBL" id="JAMDMX010000133">
    <property type="protein sequence ID" value="MCY9697254.1"/>
    <property type="molecule type" value="Genomic_DNA"/>
</dbReference>
<gene>
    <name evidence="4" type="ORF">M5X19_31000</name>
</gene>
<dbReference type="Pfam" id="PF02826">
    <property type="entry name" value="2-Hacid_dh_C"/>
    <property type="match status" value="1"/>
</dbReference>
<protein>
    <recommendedName>
        <fullName evidence="3">D-isomer specific 2-hydroxyacid dehydrogenase NAD-binding domain-containing protein</fullName>
    </recommendedName>
</protein>